<keyword evidence="3" id="KW-0863">Zinc-finger</keyword>
<dbReference type="GO" id="GO:0000978">
    <property type="term" value="F:RNA polymerase II cis-regulatory region sequence-specific DNA binding"/>
    <property type="evidence" value="ECO:0007669"/>
    <property type="project" value="TreeGrafter"/>
</dbReference>
<keyword evidence="2" id="KW-0479">Metal-binding</keyword>
<dbReference type="PANTHER" id="PTHR24082:SF482">
    <property type="entry name" value="NUCLEAR RECEPTOR"/>
    <property type="match status" value="1"/>
</dbReference>
<evidence type="ECO:0000259" key="11">
    <source>
        <dbReference type="PROSITE" id="PS51843"/>
    </source>
</evidence>
<dbReference type="GO" id="GO:0045944">
    <property type="term" value="P:positive regulation of transcription by RNA polymerase II"/>
    <property type="evidence" value="ECO:0007669"/>
    <property type="project" value="TreeGrafter"/>
</dbReference>
<comment type="subcellular location">
    <subcellularLocation>
        <location evidence="1">Nucleus</location>
    </subcellularLocation>
</comment>
<evidence type="ECO:0000256" key="6">
    <source>
        <dbReference type="ARBA" id="ARBA00023125"/>
    </source>
</evidence>
<dbReference type="Pfam" id="PF00104">
    <property type="entry name" value="Hormone_recep"/>
    <property type="match status" value="1"/>
</dbReference>
<dbReference type="PROSITE" id="PS51843">
    <property type="entry name" value="NR_LBD"/>
    <property type="match status" value="1"/>
</dbReference>
<dbReference type="GO" id="GO:0000122">
    <property type="term" value="P:negative regulation of transcription by RNA polymerase II"/>
    <property type="evidence" value="ECO:0007669"/>
    <property type="project" value="TreeGrafter"/>
</dbReference>
<dbReference type="PANTHER" id="PTHR24082">
    <property type="entry name" value="NUCLEAR HORMONE RECEPTOR"/>
    <property type="match status" value="1"/>
</dbReference>
<name>A0A226DHA4_FOLCA</name>
<dbReference type="Pfam" id="PF00105">
    <property type="entry name" value="zf-C4"/>
    <property type="match status" value="1"/>
</dbReference>
<keyword evidence="6" id="KW-0238">DNA-binding</keyword>
<proteinExistence type="predicted"/>
<evidence type="ECO:0000256" key="2">
    <source>
        <dbReference type="ARBA" id="ARBA00022723"/>
    </source>
</evidence>
<comment type="caution">
    <text evidence="12">The sequence shown here is derived from an EMBL/GenBank/DDBJ whole genome shotgun (WGS) entry which is preliminary data.</text>
</comment>
<dbReference type="PRINTS" id="PR00047">
    <property type="entry name" value="STROIDFINGER"/>
</dbReference>
<dbReference type="Gene3D" id="1.10.565.10">
    <property type="entry name" value="Retinoid X Receptor"/>
    <property type="match status" value="1"/>
</dbReference>
<evidence type="ECO:0000256" key="8">
    <source>
        <dbReference type="ARBA" id="ARBA00023170"/>
    </source>
</evidence>
<dbReference type="STRING" id="158441.A0A226DHA4"/>
<dbReference type="InterPro" id="IPR035500">
    <property type="entry name" value="NHR-like_dom_sf"/>
</dbReference>
<dbReference type="Proteomes" id="UP000198287">
    <property type="component" value="Unassembled WGS sequence"/>
</dbReference>
<dbReference type="EMBL" id="LNIX01000019">
    <property type="protein sequence ID" value="OXA44613.1"/>
    <property type="molecule type" value="Genomic_DNA"/>
</dbReference>
<dbReference type="SMART" id="SM00399">
    <property type="entry name" value="ZnF_C4"/>
    <property type="match status" value="1"/>
</dbReference>
<dbReference type="GO" id="GO:0004879">
    <property type="term" value="F:nuclear receptor activity"/>
    <property type="evidence" value="ECO:0007669"/>
    <property type="project" value="TreeGrafter"/>
</dbReference>
<organism evidence="12 13">
    <name type="scientific">Folsomia candida</name>
    <name type="common">Springtail</name>
    <dbReference type="NCBI Taxonomy" id="158441"/>
    <lineage>
        <taxon>Eukaryota</taxon>
        <taxon>Metazoa</taxon>
        <taxon>Ecdysozoa</taxon>
        <taxon>Arthropoda</taxon>
        <taxon>Hexapoda</taxon>
        <taxon>Collembola</taxon>
        <taxon>Entomobryomorpha</taxon>
        <taxon>Isotomoidea</taxon>
        <taxon>Isotomidae</taxon>
        <taxon>Proisotominae</taxon>
        <taxon>Folsomia</taxon>
    </lineage>
</organism>
<reference evidence="12 13" key="1">
    <citation type="submission" date="2015-12" db="EMBL/GenBank/DDBJ databases">
        <title>The genome of Folsomia candida.</title>
        <authorList>
            <person name="Faddeeva A."/>
            <person name="Derks M.F."/>
            <person name="Anvar Y."/>
            <person name="Smit S."/>
            <person name="Van Straalen N."/>
            <person name="Roelofs D."/>
        </authorList>
    </citation>
    <scope>NUCLEOTIDE SEQUENCE [LARGE SCALE GENOMIC DNA]</scope>
    <source>
        <strain evidence="12 13">VU population</strain>
        <tissue evidence="12">Whole body</tissue>
    </source>
</reference>
<keyword evidence="9" id="KW-0539">Nucleus</keyword>
<keyword evidence="4" id="KW-0862">Zinc</keyword>
<evidence type="ECO:0000256" key="5">
    <source>
        <dbReference type="ARBA" id="ARBA00023015"/>
    </source>
</evidence>
<keyword evidence="5" id="KW-0805">Transcription regulation</keyword>
<sequence>MEKGLQRNNIEKHQGYYTGKKSKRNSIRDMLCNVCGDKARSHNYGGITCNSCRSFFQHFVLKNFIIFKNMDSINDCKFQGNCAINQVTRRNCTICRFYKCVKIGMEPAWVVSDYQRTEKLKQGKLSSIPSPDYKLNDEDSAKIADMLKYYNTACELIPYNFPIRAKDEKLTVKKLQILLIGGMSVSIRRFVCFANMIPEFKRLSLHDQTNLLRRSVTEMDILRNAVLFDVEKRTWSHVIGSEKHPIVHFDEFLGIWPEDVLEIGYNIYKRLKSHAPDESSIMLLIVVVLFSDYGGGEACSEFEDSPAINAAQEHYAALLEKYLKFVHGETKGRLAFPRLLCHLMEITQASLFHQGAPLNLSDHQVDKMHQHLLELQRVVNPSSLENNKTFQGREDFRGEKECCRKRLRSAKPPVSSDNEQTEVNQGQNFPSLIHNFACPPGEWGIKPYFFEKGPHVGVKKAFMRRMPKLVTNPLDSLVADVSGLSISCNDAKEEEFIGTNGTNGS</sequence>
<gene>
    <name evidence="12" type="ORF">Fcan01_20461</name>
</gene>
<evidence type="ECO:0000256" key="7">
    <source>
        <dbReference type="ARBA" id="ARBA00023163"/>
    </source>
</evidence>
<feature type="domain" description="Nuclear receptor" evidence="10">
    <location>
        <begin position="29"/>
        <end position="112"/>
    </location>
</feature>
<feature type="domain" description="NR LBD" evidence="11">
    <location>
        <begin position="138"/>
        <end position="379"/>
    </location>
</feature>
<dbReference type="InterPro" id="IPR001628">
    <property type="entry name" value="Znf_hrmn_rcpt"/>
</dbReference>
<dbReference type="PROSITE" id="PS51030">
    <property type="entry name" value="NUCLEAR_REC_DBD_2"/>
    <property type="match status" value="1"/>
</dbReference>
<dbReference type="GO" id="GO:0005634">
    <property type="term" value="C:nucleus"/>
    <property type="evidence" value="ECO:0007669"/>
    <property type="project" value="UniProtKB-SubCell"/>
</dbReference>
<evidence type="ECO:0000256" key="4">
    <source>
        <dbReference type="ARBA" id="ARBA00022833"/>
    </source>
</evidence>
<protein>
    <submittedName>
        <fullName evidence="12">Thyroid hormone receptor beta</fullName>
    </submittedName>
</protein>
<evidence type="ECO:0000256" key="1">
    <source>
        <dbReference type="ARBA" id="ARBA00004123"/>
    </source>
</evidence>
<evidence type="ECO:0000313" key="12">
    <source>
        <dbReference type="EMBL" id="OXA44613.1"/>
    </source>
</evidence>
<dbReference type="InterPro" id="IPR050234">
    <property type="entry name" value="Nuclear_hormone_rcpt_NR1"/>
</dbReference>
<dbReference type="GO" id="GO:0030154">
    <property type="term" value="P:cell differentiation"/>
    <property type="evidence" value="ECO:0007669"/>
    <property type="project" value="TreeGrafter"/>
</dbReference>
<keyword evidence="7" id="KW-0804">Transcription</keyword>
<keyword evidence="8 12" id="KW-0675">Receptor</keyword>
<evidence type="ECO:0000313" key="13">
    <source>
        <dbReference type="Proteomes" id="UP000198287"/>
    </source>
</evidence>
<keyword evidence="13" id="KW-1185">Reference proteome</keyword>
<dbReference type="SMART" id="SM00430">
    <property type="entry name" value="HOLI"/>
    <property type="match status" value="1"/>
</dbReference>
<evidence type="ECO:0000259" key="10">
    <source>
        <dbReference type="PROSITE" id="PS51030"/>
    </source>
</evidence>
<dbReference type="SUPFAM" id="SSF48508">
    <property type="entry name" value="Nuclear receptor ligand-binding domain"/>
    <property type="match status" value="1"/>
</dbReference>
<dbReference type="GO" id="GO:0008270">
    <property type="term" value="F:zinc ion binding"/>
    <property type="evidence" value="ECO:0007669"/>
    <property type="project" value="UniProtKB-KW"/>
</dbReference>
<accession>A0A226DHA4</accession>
<dbReference type="InterPro" id="IPR013088">
    <property type="entry name" value="Znf_NHR/GATA"/>
</dbReference>
<dbReference type="OrthoDB" id="6159439at2759"/>
<dbReference type="SUPFAM" id="SSF57716">
    <property type="entry name" value="Glucocorticoid receptor-like (DNA-binding domain)"/>
    <property type="match status" value="1"/>
</dbReference>
<evidence type="ECO:0000256" key="9">
    <source>
        <dbReference type="ARBA" id="ARBA00023242"/>
    </source>
</evidence>
<evidence type="ECO:0000256" key="3">
    <source>
        <dbReference type="ARBA" id="ARBA00022771"/>
    </source>
</evidence>
<dbReference type="AlphaFoldDB" id="A0A226DHA4"/>
<dbReference type="InterPro" id="IPR000536">
    <property type="entry name" value="Nucl_hrmn_rcpt_lig-bd"/>
</dbReference>
<dbReference type="Gene3D" id="3.30.50.10">
    <property type="entry name" value="Erythroid Transcription Factor GATA-1, subunit A"/>
    <property type="match status" value="1"/>
</dbReference>